<dbReference type="AlphaFoldDB" id="A0A2R7Y4X1"/>
<sequence length="136" mass="15744">MSEVISTSEERRREEREDVEELREVLKAVSDFLKEIKPSLEDLLKVFVESVSGDKLAKEVSTFYKSLIESGVDPQTAKEWTNKFFEERLKSLPSIKTLTDFLSSGEWRRKSVKVKPSKEGAEIKVGEEEEEKKEEE</sequence>
<gene>
    <name evidence="2" type="ORF">B7O98_07060</name>
</gene>
<accession>A0A2R7Y4X1</accession>
<feature type="compositionally biased region" description="Basic and acidic residues" evidence="1">
    <location>
        <begin position="116"/>
        <end position="126"/>
    </location>
</feature>
<evidence type="ECO:0000313" key="2">
    <source>
        <dbReference type="EMBL" id="PUA32407.1"/>
    </source>
</evidence>
<protein>
    <submittedName>
        <fullName evidence="2">Uncharacterized protein</fullName>
    </submittedName>
</protein>
<proteinExistence type="predicted"/>
<reference evidence="2 3" key="1">
    <citation type="journal article" date="2018" name="Syst. Appl. Microbiol.">
        <title>A new symbiotic nanoarchaeote (Candidatus Nanoclepta minutus) and its host (Zestosphaera tikiterensis gen. nov., sp. nov.) from a New Zealand hot spring.</title>
        <authorList>
            <person name="St John E."/>
            <person name="Liu Y."/>
            <person name="Podar M."/>
            <person name="Stott M.B."/>
            <person name="Meneghin J."/>
            <person name="Chen Z."/>
            <person name="Lagutin K."/>
            <person name="Mitchell K."/>
            <person name="Reysenbach A.L."/>
        </authorList>
    </citation>
    <scope>NUCLEOTIDE SEQUENCE [LARGE SCALE GENOMIC DNA]</scope>
    <source>
        <strain evidence="2">NZ3</strain>
    </source>
</reference>
<dbReference type="Proteomes" id="UP000244093">
    <property type="component" value="Unassembled WGS sequence"/>
</dbReference>
<name>A0A2R7Y4X1_9CREN</name>
<evidence type="ECO:0000256" key="1">
    <source>
        <dbReference type="SAM" id="MobiDB-lite"/>
    </source>
</evidence>
<dbReference type="EMBL" id="NBVN01000004">
    <property type="protein sequence ID" value="PUA32407.1"/>
    <property type="molecule type" value="Genomic_DNA"/>
</dbReference>
<organism evidence="2 3">
    <name type="scientific">Zestosphaera tikiterensis</name>
    <dbReference type="NCBI Taxonomy" id="1973259"/>
    <lineage>
        <taxon>Archaea</taxon>
        <taxon>Thermoproteota</taxon>
        <taxon>Thermoprotei</taxon>
        <taxon>Desulfurococcales</taxon>
        <taxon>Desulfurococcaceae</taxon>
        <taxon>Zestosphaera</taxon>
    </lineage>
</organism>
<comment type="caution">
    <text evidence="2">The sequence shown here is derived from an EMBL/GenBank/DDBJ whole genome shotgun (WGS) entry which is preliminary data.</text>
</comment>
<feature type="compositionally biased region" description="Acidic residues" evidence="1">
    <location>
        <begin position="127"/>
        <end position="136"/>
    </location>
</feature>
<evidence type="ECO:0000313" key="3">
    <source>
        <dbReference type="Proteomes" id="UP000244093"/>
    </source>
</evidence>
<feature type="region of interest" description="Disordered" evidence="1">
    <location>
        <begin position="113"/>
        <end position="136"/>
    </location>
</feature>